<sequence>MHDYIYANSNIKKPDRITTNILNIIFCKLSDELSADEYCDFYVRYSRNDEVEEKKTGDAIKRIFSKVKSDYSDIFYDSDHIEFDNKTLCEIVTRLQKYAFINSRSDNVANAFEVFTSESLKEDNGQFFTPRNVVNFAVDIVDPQPGQRMIDHSLWVWWFYYLGFTPYKSSFGQHFG</sequence>
<dbReference type="InterPro" id="IPR029063">
    <property type="entry name" value="SAM-dependent_MTases_sf"/>
</dbReference>
<evidence type="ECO:0000259" key="2">
    <source>
        <dbReference type="Pfam" id="PF02384"/>
    </source>
</evidence>
<dbReference type="Proteomes" id="UP000503197">
    <property type="component" value="Chromosome"/>
</dbReference>
<evidence type="ECO:0000256" key="1">
    <source>
        <dbReference type="ARBA" id="ARBA00006594"/>
    </source>
</evidence>
<dbReference type="InterPro" id="IPR003356">
    <property type="entry name" value="DNA_methylase_A-5"/>
</dbReference>
<protein>
    <recommendedName>
        <fullName evidence="2">DNA methylase adenine-specific domain-containing protein</fullName>
    </recommendedName>
</protein>
<dbReference type="GO" id="GO:0003677">
    <property type="term" value="F:DNA binding"/>
    <property type="evidence" value="ECO:0007669"/>
    <property type="project" value="InterPro"/>
</dbReference>
<comment type="similarity">
    <text evidence="1">Belongs to the N(4)/N(6)-methyltransferase family.</text>
</comment>
<dbReference type="Gene3D" id="3.40.50.150">
    <property type="entry name" value="Vaccinia Virus protein VP39"/>
    <property type="match status" value="1"/>
</dbReference>
<accession>A0A6F8SRU6</accession>
<name>A0A6F8SRU6_9GAMM</name>
<proteinExistence type="inferred from homology"/>
<dbReference type="GO" id="GO:0008170">
    <property type="term" value="F:N-methyltransferase activity"/>
    <property type="evidence" value="ECO:0007669"/>
    <property type="project" value="InterPro"/>
</dbReference>
<dbReference type="EMBL" id="AP022821">
    <property type="protein sequence ID" value="BCA91145.1"/>
    <property type="molecule type" value="Genomic_DNA"/>
</dbReference>
<feature type="domain" description="DNA methylase adenine-specific" evidence="2">
    <location>
        <begin position="108"/>
        <end position="151"/>
    </location>
</feature>
<evidence type="ECO:0000313" key="4">
    <source>
        <dbReference type="Proteomes" id="UP000503197"/>
    </source>
</evidence>
<reference evidence="3 4" key="1">
    <citation type="submission" date="2020-02" db="EMBL/GenBank/DDBJ databases">
        <title>Complete Genome Sequence of Halomonas meridiana strain BAA-801, Isolated from Deep Sea Thermal Vent.</title>
        <authorList>
            <person name="Takahashi Y."/>
            <person name="Takahashi H."/>
            <person name="Galipon J."/>
            <person name="Arakawa K."/>
        </authorList>
    </citation>
    <scope>NUCLEOTIDE SEQUENCE [LARGE SCALE GENOMIC DNA]</scope>
    <source>
        <strain evidence="3 4">Slthf1</strain>
    </source>
</reference>
<dbReference type="AlphaFoldDB" id="A0A6F8SRU6"/>
<dbReference type="SUPFAM" id="SSF53335">
    <property type="entry name" value="S-adenosyl-L-methionine-dependent methyltransferases"/>
    <property type="match status" value="1"/>
</dbReference>
<evidence type="ECO:0000313" key="3">
    <source>
        <dbReference type="EMBL" id="BCA91145.1"/>
    </source>
</evidence>
<organism evidence="3 4">
    <name type="scientific">Vreelandella aquamarina</name>
    <dbReference type="NCBI Taxonomy" id="77097"/>
    <lineage>
        <taxon>Bacteria</taxon>
        <taxon>Pseudomonadati</taxon>
        <taxon>Pseudomonadota</taxon>
        <taxon>Gammaproteobacteria</taxon>
        <taxon>Oceanospirillales</taxon>
        <taxon>Halomonadaceae</taxon>
        <taxon>Vreelandella</taxon>
    </lineage>
</organism>
<gene>
    <name evidence="3" type="ORF">HMSLTHF_09200</name>
</gene>
<dbReference type="Pfam" id="PF02384">
    <property type="entry name" value="N6_Mtase"/>
    <property type="match status" value="1"/>
</dbReference>